<feature type="region of interest" description="Disordered" evidence="1">
    <location>
        <begin position="270"/>
        <end position="310"/>
    </location>
</feature>
<dbReference type="GO" id="GO:0008017">
    <property type="term" value="F:microtubule binding"/>
    <property type="evidence" value="ECO:0007669"/>
    <property type="project" value="InterPro"/>
</dbReference>
<feature type="compositionally biased region" description="Basic and acidic residues" evidence="1">
    <location>
        <begin position="342"/>
        <end position="352"/>
    </location>
</feature>
<feature type="compositionally biased region" description="Low complexity" evidence="1">
    <location>
        <begin position="80"/>
        <end position="89"/>
    </location>
</feature>
<feature type="compositionally biased region" description="Low complexity" evidence="1">
    <location>
        <begin position="204"/>
        <end position="221"/>
    </location>
</feature>
<organism evidence="2 3">
    <name type="scientific">Conger conger</name>
    <name type="common">Conger eel</name>
    <name type="synonym">Muraena conger</name>
    <dbReference type="NCBI Taxonomy" id="82655"/>
    <lineage>
        <taxon>Eukaryota</taxon>
        <taxon>Metazoa</taxon>
        <taxon>Chordata</taxon>
        <taxon>Craniata</taxon>
        <taxon>Vertebrata</taxon>
        <taxon>Euteleostomi</taxon>
        <taxon>Actinopterygii</taxon>
        <taxon>Neopterygii</taxon>
        <taxon>Teleostei</taxon>
        <taxon>Anguilliformes</taxon>
        <taxon>Congridae</taxon>
        <taxon>Conger</taxon>
    </lineage>
</organism>
<dbReference type="GO" id="GO:0034453">
    <property type="term" value="P:microtubule anchoring"/>
    <property type="evidence" value="ECO:0007669"/>
    <property type="project" value="InterPro"/>
</dbReference>
<dbReference type="InterPro" id="IPR028750">
    <property type="entry name" value="CEP350/CC187"/>
</dbReference>
<sequence>MWSRRRSEAALGSPAQPGGPELAAAFKSFGQTKAALRHIENRLEAAPGTGVLLDSVMDTKKTSSGATRKVSRREGRRSEQSSGPDSASKPRARSRRSPEKSSRSPLRNTTLDSNVRRANCVEFREPLASYRDATPPLTPSQLEAHALQAERPPSPLQDPRASQLVYRSDTRDRQSRQADSPASSALDSTTVRYLNDRPALDALQGPGAEASQSSSPGSASQRLEGLRRRQPDDKLEKLKERIRRQREHLEEAAERERLLGYLQQPVGLAGSSAETAPAHAPNVRKVAPAPPAPVYKGFNPTETKIRTPDGKVWREAEFQGLSREMYRDLSLQITENAKVKQRPVEKGREKKPPKPVRKVHKCPDPKPVAPVITTSSWREGLKPGRTGPVPAPRAPREPRAGTTDPAARPVPGPRAHSDPRPSRASSRERPRGRAQSEDLTRAAPTP</sequence>
<dbReference type="PANTHER" id="PTHR13958:SF3">
    <property type="entry name" value="CAP-GLY DOMAIN-CONTAINING PROTEIN-RELATED"/>
    <property type="match status" value="1"/>
</dbReference>
<dbReference type="EMBL" id="JAFJMO010000004">
    <property type="protein sequence ID" value="KAJ8279652.1"/>
    <property type="molecule type" value="Genomic_DNA"/>
</dbReference>
<feature type="region of interest" description="Disordered" evidence="1">
    <location>
        <begin position="1"/>
        <end position="22"/>
    </location>
</feature>
<name>A0A9Q1DSJ8_CONCO</name>
<dbReference type="AlphaFoldDB" id="A0A9Q1DSJ8"/>
<comment type="caution">
    <text evidence="2">The sequence shown here is derived from an EMBL/GenBank/DDBJ whole genome shotgun (WGS) entry which is preliminary data.</text>
</comment>
<dbReference type="GO" id="GO:0005813">
    <property type="term" value="C:centrosome"/>
    <property type="evidence" value="ECO:0007669"/>
    <property type="project" value="InterPro"/>
</dbReference>
<keyword evidence="3" id="KW-1185">Reference proteome</keyword>
<feature type="compositionally biased region" description="Basic and acidic residues" evidence="1">
    <location>
        <begin position="415"/>
        <end position="440"/>
    </location>
</feature>
<evidence type="ECO:0000256" key="1">
    <source>
        <dbReference type="SAM" id="MobiDB-lite"/>
    </source>
</evidence>
<feature type="non-terminal residue" evidence="2">
    <location>
        <position position="446"/>
    </location>
</feature>
<gene>
    <name evidence="2" type="ORF">COCON_G00067180</name>
</gene>
<dbReference type="Proteomes" id="UP001152803">
    <property type="component" value="Unassembled WGS sequence"/>
</dbReference>
<dbReference type="OrthoDB" id="306254at2759"/>
<feature type="compositionally biased region" description="Polar residues" evidence="1">
    <location>
        <begin position="177"/>
        <end position="192"/>
    </location>
</feature>
<feature type="compositionally biased region" description="Basic and acidic residues" evidence="1">
    <location>
        <begin position="224"/>
        <end position="239"/>
    </location>
</feature>
<evidence type="ECO:0000313" key="3">
    <source>
        <dbReference type="Proteomes" id="UP001152803"/>
    </source>
</evidence>
<reference evidence="2" key="1">
    <citation type="journal article" date="2023" name="Science">
        <title>Genome structures resolve the early diversification of teleost fishes.</title>
        <authorList>
            <person name="Parey E."/>
            <person name="Louis A."/>
            <person name="Montfort J."/>
            <person name="Bouchez O."/>
            <person name="Roques C."/>
            <person name="Iampietro C."/>
            <person name="Lluch J."/>
            <person name="Castinel A."/>
            <person name="Donnadieu C."/>
            <person name="Desvignes T."/>
            <person name="Floi Bucao C."/>
            <person name="Jouanno E."/>
            <person name="Wen M."/>
            <person name="Mejri S."/>
            <person name="Dirks R."/>
            <person name="Jansen H."/>
            <person name="Henkel C."/>
            <person name="Chen W.J."/>
            <person name="Zahm M."/>
            <person name="Cabau C."/>
            <person name="Klopp C."/>
            <person name="Thompson A.W."/>
            <person name="Robinson-Rechavi M."/>
            <person name="Braasch I."/>
            <person name="Lecointre G."/>
            <person name="Bobe J."/>
            <person name="Postlethwait J.H."/>
            <person name="Berthelot C."/>
            <person name="Roest Crollius H."/>
            <person name="Guiguen Y."/>
        </authorList>
    </citation>
    <scope>NUCLEOTIDE SEQUENCE</scope>
    <source>
        <strain evidence="2">Concon-B</strain>
    </source>
</reference>
<accession>A0A9Q1DSJ8</accession>
<protein>
    <submittedName>
        <fullName evidence="2">Uncharacterized protein</fullName>
    </submittedName>
</protein>
<dbReference type="PANTHER" id="PTHR13958">
    <property type="entry name" value="CENTROSOME-ASSOCIATED PROTEIN 350"/>
    <property type="match status" value="1"/>
</dbReference>
<feature type="region of interest" description="Disordered" evidence="1">
    <location>
        <begin position="44"/>
        <end position="241"/>
    </location>
</feature>
<proteinExistence type="predicted"/>
<evidence type="ECO:0000313" key="2">
    <source>
        <dbReference type="EMBL" id="KAJ8279652.1"/>
    </source>
</evidence>
<feature type="region of interest" description="Disordered" evidence="1">
    <location>
        <begin position="330"/>
        <end position="446"/>
    </location>
</feature>